<protein>
    <recommendedName>
        <fullName evidence="6">Chromatin assembly factor 1 subunit A dimerization domain-containing protein</fullName>
    </recommendedName>
</protein>
<evidence type="ECO:0000256" key="4">
    <source>
        <dbReference type="ARBA" id="ARBA00023242"/>
    </source>
</evidence>
<keyword evidence="2" id="KW-0227">DNA damage</keyword>
<evidence type="ECO:0000256" key="3">
    <source>
        <dbReference type="ARBA" id="ARBA00023204"/>
    </source>
</evidence>
<dbReference type="EMBL" id="JAANQT010000160">
    <property type="protein sequence ID" value="KAG1313816.1"/>
    <property type="molecule type" value="Genomic_DNA"/>
</dbReference>
<dbReference type="GO" id="GO:0033186">
    <property type="term" value="C:CAF-1 complex"/>
    <property type="evidence" value="ECO:0007669"/>
    <property type="project" value="TreeGrafter"/>
</dbReference>
<accession>A0A9P7BWP0</accession>
<feature type="region of interest" description="Disordered" evidence="5">
    <location>
        <begin position="520"/>
        <end position="541"/>
    </location>
</feature>
<evidence type="ECO:0000313" key="8">
    <source>
        <dbReference type="Proteomes" id="UP000716291"/>
    </source>
</evidence>
<dbReference type="GO" id="GO:0006334">
    <property type="term" value="P:nucleosome assembly"/>
    <property type="evidence" value="ECO:0007669"/>
    <property type="project" value="TreeGrafter"/>
</dbReference>
<dbReference type="OrthoDB" id="440676at2759"/>
<dbReference type="Proteomes" id="UP000716291">
    <property type="component" value="Unassembled WGS sequence"/>
</dbReference>
<dbReference type="GO" id="GO:0005634">
    <property type="term" value="C:nucleus"/>
    <property type="evidence" value="ECO:0007669"/>
    <property type="project" value="UniProtKB-SubCell"/>
</dbReference>
<keyword evidence="4" id="KW-0539">Nucleus</keyword>
<feature type="compositionally biased region" description="Acidic residues" evidence="5">
    <location>
        <begin position="496"/>
        <end position="508"/>
    </location>
</feature>
<reference evidence="7" key="1">
    <citation type="journal article" date="2020" name="Microb. Genom.">
        <title>Genetic diversity of clinical and environmental Mucorales isolates obtained from an investigation of mucormycosis cases among solid organ transplant recipients.</title>
        <authorList>
            <person name="Nguyen M.H."/>
            <person name="Kaul D."/>
            <person name="Muto C."/>
            <person name="Cheng S.J."/>
            <person name="Richter R.A."/>
            <person name="Bruno V.M."/>
            <person name="Liu G."/>
            <person name="Beyhan S."/>
            <person name="Sundermann A.J."/>
            <person name="Mounaud S."/>
            <person name="Pasculle A.W."/>
            <person name="Nierman W.C."/>
            <person name="Driscoll E."/>
            <person name="Cumbie R."/>
            <person name="Clancy C.J."/>
            <person name="Dupont C.L."/>
        </authorList>
    </citation>
    <scope>NUCLEOTIDE SEQUENCE</scope>
    <source>
        <strain evidence="7">GL11</strain>
    </source>
</reference>
<dbReference type="PANTHER" id="PTHR15272">
    <property type="entry name" value="CHROMATIN ASSEMBLY FACTOR 1 SUBUNIT A CAF-1 SUBUNIT A"/>
    <property type="match status" value="1"/>
</dbReference>
<feature type="region of interest" description="Disordered" evidence="5">
    <location>
        <begin position="233"/>
        <end position="319"/>
    </location>
</feature>
<evidence type="ECO:0000259" key="6">
    <source>
        <dbReference type="Pfam" id="PF12253"/>
    </source>
</evidence>
<feature type="compositionally biased region" description="Acidic residues" evidence="5">
    <location>
        <begin position="478"/>
        <end position="489"/>
    </location>
</feature>
<feature type="region of interest" description="Disordered" evidence="5">
    <location>
        <begin position="478"/>
        <end position="508"/>
    </location>
</feature>
<evidence type="ECO:0000313" key="7">
    <source>
        <dbReference type="EMBL" id="KAG1313816.1"/>
    </source>
</evidence>
<feature type="compositionally biased region" description="Basic and acidic residues" evidence="5">
    <location>
        <begin position="238"/>
        <end position="315"/>
    </location>
</feature>
<name>A0A9P7BWP0_RHIOR</name>
<dbReference type="GO" id="GO:0006281">
    <property type="term" value="P:DNA repair"/>
    <property type="evidence" value="ECO:0007669"/>
    <property type="project" value="UniProtKB-KW"/>
</dbReference>
<keyword evidence="3" id="KW-0234">DNA repair</keyword>
<dbReference type="PANTHER" id="PTHR15272:SF0">
    <property type="entry name" value="CHROMATIN ASSEMBLY FACTOR 1 SUBUNIT A"/>
    <property type="match status" value="1"/>
</dbReference>
<proteinExistence type="predicted"/>
<comment type="subcellular location">
    <subcellularLocation>
        <location evidence="1">Nucleus</location>
    </subcellularLocation>
</comment>
<feature type="domain" description="Chromatin assembly factor 1 subunit A dimerization" evidence="6">
    <location>
        <begin position="437"/>
        <end position="503"/>
    </location>
</feature>
<comment type="caution">
    <text evidence="7">The sequence shown here is derived from an EMBL/GenBank/DDBJ whole genome shotgun (WGS) entry which is preliminary data.</text>
</comment>
<dbReference type="AlphaFoldDB" id="A0A9P7BWP0"/>
<gene>
    <name evidence="7" type="ORF">G6F64_001947</name>
</gene>
<sequence>MTEQVIQSQSMEIDIEQHSVPINDLSEQLKTCNVQCSETENITPKKSCVYLKNGKLDFQEPKLRPENHPLLAERIMYFRDFRQKVEATAELHKMPLEIPPAYFDLIASIVQDSEESLYALASRINDLLSPFLRAEKLSHMFEVAIQKAIKQVATPVKYGLSEEVYASIEHTSEKIPWHLHITRWEVENLNFFPPDMQQVVQLRRQQRTEMSDNVSNYIKQLDSAESVALVTTKHRKNHNPDDKFSAKNEEEKRQREEERKQKEEEKKQRDEEKRQREEEKRQREEEKRKKREEEKKLKEEQKRKREDEKKKKEQSQLRLTALFTKAPPAELNVVNAEKVAEPSIPTLFPPFYVKENVTLVDGLTRNWLPSPNSIDDFITSIKSSSTTTDLATFLSELSPEAKQMRGVSSSIDIRTLLLPGSANILNSPNTRMALRMKLLQFTEDVRPAYYGTFTQKSDIITSRTPFALDTSKLDYDVDSEAEWEPEGEGEEIHSGDEDEDDAADIIDPEDSGWLVPEGYLSDNEGVEGEHDESNRPSIRLPNSSKRTMIRKVVLGPFFERETEEDELVKPFSTNFLIDVSNEGFDPFFEESPRKSAAPIITALTSNNNTLAEGTGAPAFTPISLQNNHQKSEFTEEHKNALINVINENSSESIPNIISEAKANFVLKDVSKRQLEAKLKDFAVKEKRGSDTCLAVF</sequence>
<evidence type="ECO:0000256" key="2">
    <source>
        <dbReference type="ARBA" id="ARBA00022763"/>
    </source>
</evidence>
<organism evidence="7 8">
    <name type="scientific">Rhizopus oryzae</name>
    <name type="common">Mucormycosis agent</name>
    <name type="synonym">Rhizopus arrhizus var. delemar</name>
    <dbReference type="NCBI Taxonomy" id="64495"/>
    <lineage>
        <taxon>Eukaryota</taxon>
        <taxon>Fungi</taxon>
        <taxon>Fungi incertae sedis</taxon>
        <taxon>Mucoromycota</taxon>
        <taxon>Mucoromycotina</taxon>
        <taxon>Mucoromycetes</taxon>
        <taxon>Mucorales</taxon>
        <taxon>Mucorineae</taxon>
        <taxon>Rhizopodaceae</taxon>
        <taxon>Rhizopus</taxon>
    </lineage>
</organism>
<keyword evidence="8" id="KW-1185">Reference proteome</keyword>
<dbReference type="Pfam" id="PF12253">
    <property type="entry name" value="CAF1A_dimeriz"/>
    <property type="match status" value="1"/>
</dbReference>
<evidence type="ECO:0000256" key="1">
    <source>
        <dbReference type="ARBA" id="ARBA00004123"/>
    </source>
</evidence>
<evidence type="ECO:0000256" key="5">
    <source>
        <dbReference type="SAM" id="MobiDB-lite"/>
    </source>
</evidence>
<dbReference type="InterPro" id="IPR022043">
    <property type="entry name" value="CAF1A_DD"/>
</dbReference>